<protein>
    <submittedName>
        <fullName evidence="3">3-hydroxyisobutyrate dehydrogenase-like beta-hydroxyacid dehydrogenase</fullName>
    </submittedName>
</protein>
<organism evidence="3 4">
    <name type="scientific">Methanothermobacter defluvii</name>
    <dbReference type="NCBI Taxonomy" id="49339"/>
    <lineage>
        <taxon>Archaea</taxon>
        <taxon>Methanobacteriati</taxon>
        <taxon>Methanobacteriota</taxon>
        <taxon>Methanomada group</taxon>
        <taxon>Methanobacteria</taxon>
        <taxon>Methanobacteriales</taxon>
        <taxon>Methanobacteriaceae</taxon>
        <taxon>Methanothermobacter</taxon>
    </lineage>
</organism>
<evidence type="ECO:0000259" key="2">
    <source>
        <dbReference type="Pfam" id="PF09130"/>
    </source>
</evidence>
<name>A0A371NAY7_9EURY</name>
<dbReference type="InterPro" id="IPR036291">
    <property type="entry name" value="NAD(P)-bd_dom_sf"/>
</dbReference>
<dbReference type="Pfam" id="PF03807">
    <property type="entry name" value="F420_oxidored"/>
    <property type="match status" value="1"/>
</dbReference>
<dbReference type="InterPro" id="IPR051265">
    <property type="entry name" value="HIBADH-related_NP60_sf"/>
</dbReference>
<feature type="domain" description="Phosphogluconate dehydrogenase NAD-binding putative C-terminal" evidence="2">
    <location>
        <begin position="180"/>
        <end position="248"/>
    </location>
</feature>
<dbReference type="InterPro" id="IPR028939">
    <property type="entry name" value="P5C_Rdtase_cat_N"/>
</dbReference>
<dbReference type="InterPro" id="IPR015814">
    <property type="entry name" value="Pgluconate_DH_NAD-bd_C"/>
</dbReference>
<dbReference type="Gene3D" id="3.40.50.720">
    <property type="entry name" value="NAD(P)-binding Rossmann-like Domain"/>
    <property type="match status" value="1"/>
</dbReference>
<dbReference type="Gene3D" id="1.10.1040.10">
    <property type="entry name" value="N-(1-d-carboxylethyl)-l-norvaline Dehydrogenase, domain 2"/>
    <property type="match status" value="1"/>
</dbReference>
<evidence type="ECO:0000313" key="3">
    <source>
        <dbReference type="EMBL" id="REE26207.1"/>
    </source>
</evidence>
<comment type="caution">
    <text evidence="3">The sequence shown here is derived from an EMBL/GenBank/DDBJ whole genome shotgun (WGS) entry which is preliminary data.</text>
</comment>
<dbReference type="SUPFAM" id="SSF51735">
    <property type="entry name" value="NAD(P)-binding Rossmann-fold domains"/>
    <property type="match status" value="1"/>
</dbReference>
<dbReference type="PANTHER" id="PTHR43580">
    <property type="entry name" value="OXIDOREDUCTASE GLYR1-RELATED"/>
    <property type="match status" value="1"/>
</dbReference>
<dbReference type="InterPro" id="IPR008927">
    <property type="entry name" value="6-PGluconate_DH-like_C_sf"/>
</dbReference>
<sequence length="272" mass="30039">MRVGFIGFGEVAQTLASRLRSRGVEVVTSLEGRSPSTIERARTVGVTETSEEDVYSCPVVISAVTPGVALDAARRAGRHVRGIYVDINNISPETVRMASSLIEKGGFVDAAIMGSVRRKGADVRIIASGRDAEEFMKLNRYGLNIEARGREPGDASAIKMLRSSYTKGVSALLWETLTAAHRLGLEEDVLEMLEYTEGNDFRESAISRLKSSCIHARRRYEEMKEVQDMLAEVIDPVMPSCIMRIFEKLKDVEVSADADYRDVLDEALDAFL</sequence>
<reference evidence="3 4" key="1">
    <citation type="submission" date="2018-07" db="EMBL/GenBank/DDBJ databases">
        <title>Genomic Encyclopedia of Type Strains, Phase IV (KMG-IV): sequencing the most valuable type-strain genomes for metagenomic binning, comparative biology and taxonomic classification.</title>
        <authorList>
            <person name="Goeker M."/>
        </authorList>
    </citation>
    <scope>NUCLEOTIDE SEQUENCE [LARGE SCALE GENOMIC DNA]</scope>
    <source>
        <strain evidence="3 4">DSM 7466</strain>
    </source>
</reference>
<dbReference type="Proteomes" id="UP000256864">
    <property type="component" value="Unassembled WGS sequence"/>
</dbReference>
<gene>
    <name evidence="3" type="ORF">C7452_1163</name>
</gene>
<dbReference type="AlphaFoldDB" id="A0A371NAY7"/>
<dbReference type="InterPro" id="IPR013328">
    <property type="entry name" value="6PGD_dom2"/>
</dbReference>
<accession>A0A371NAY7</accession>
<evidence type="ECO:0000259" key="1">
    <source>
        <dbReference type="Pfam" id="PF03807"/>
    </source>
</evidence>
<evidence type="ECO:0000313" key="4">
    <source>
        <dbReference type="Proteomes" id="UP000256864"/>
    </source>
</evidence>
<keyword evidence="4" id="KW-1185">Reference proteome</keyword>
<dbReference type="Pfam" id="PF09130">
    <property type="entry name" value="DUF1932"/>
    <property type="match status" value="1"/>
</dbReference>
<feature type="domain" description="Pyrroline-5-carboxylate reductase catalytic N-terminal" evidence="1">
    <location>
        <begin position="2"/>
        <end position="89"/>
    </location>
</feature>
<dbReference type="EMBL" id="QREL01000002">
    <property type="protein sequence ID" value="REE26207.1"/>
    <property type="molecule type" value="Genomic_DNA"/>
</dbReference>
<proteinExistence type="predicted"/>
<dbReference type="RefSeq" id="WP_115892546.1">
    <property type="nucleotide sequence ID" value="NZ_QREL01000002.1"/>
</dbReference>
<dbReference type="PANTHER" id="PTHR43580:SF2">
    <property type="entry name" value="CYTOKINE-LIKE NUCLEAR FACTOR N-PAC"/>
    <property type="match status" value="1"/>
</dbReference>
<dbReference type="SUPFAM" id="SSF48179">
    <property type="entry name" value="6-phosphogluconate dehydrogenase C-terminal domain-like"/>
    <property type="match status" value="1"/>
</dbReference>